<dbReference type="PRINTS" id="PR00069">
    <property type="entry name" value="ALDKETRDTASE"/>
</dbReference>
<dbReference type="SUPFAM" id="SSF51430">
    <property type="entry name" value="NAD(P)-linked oxidoreductase"/>
    <property type="match status" value="1"/>
</dbReference>
<keyword evidence="3" id="KW-1185">Reference proteome</keyword>
<dbReference type="InterPro" id="IPR023210">
    <property type="entry name" value="NADP_OxRdtase_dom"/>
</dbReference>
<dbReference type="GO" id="GO:0016491">
    <property type="term" value="F:oxidoreductase activity"/>
    <property type="evidence" value="ECO:0007669"/>
    <property type="project" value="InterPro"/>
</dbReference>
<organism evidence="2 3">
    <name type="scientific">Phenylobacterium glaciei</name>
    <dbReference type="NCBI Taxonomy" id="2803784"/>
    <lineage>
        <taxon>Bacteria</taxon>
        <taxon>Pseudomonadati</taxon>
        <taxon>Pseudomonadota</taxon>
        <taxon>Alphaproteobacteria</taxon>
        <taxon>Caulobacterales</taxon>
        <taxon>Caulobacteraceae</taxon>
        <taxon>Phenylobacterium</taxon>
    </lineage>
</organism>
<dbReference type="RefSeq" id="WP_215339770.1">
    <property type="nucleotide sequence ID" value="NZ_JAGSGD010000001.1"/>
</dbReference>
<dbReference type="AlphaFoldDB" id="A0A941CZD6"/>
<reference evidence="2" key="1">
    <citation type="submission" date="2021-04" db="EMBL/GenBank/DDBJ databases">
        <title>Draft genome assembly of strain Phenylobacterium sp. 20VBR1 using MiniION and Illumina platforms.</title>
        <authorList>
            <person name="Thomas F.A."/>
            <person name="Krishnan K.P."/>
            <person name="Sinha R.K."/>
        </authorList>
    </citation>
    <scope>NUCLEOTIDE SEQUENCE</scope>
    <source>
        <strain evidence="2">20VBR1</strain>
    </source>
</reference>
<feature type="domain" description="NADP-dependent oxidoreductase" evidence="1">
    <location>
        <begin position="25"/>
        <end position="306"/>
    </location>
</feature>
<dbReference type="Proteomes" id="UP000622580">
    <property type="component" value="Unassembled WGS sequence"/>
</dbReference>
<dbReference type="PROSITE" id="PS51257">
    <property type="entry name" value="PROKAR_LIPOPROTEIN"/>
    <property type="match status" value="1"/>
</dbReference>
<sequence>MQTVRLGRTNAIVSAAGLGCGGHSRLGMAGGASAQEASRVVSAAIDLGITFIDTARLYGTEEAVGLGVKGRRGEVFISTKASPTGGGPGRDGELITPDALTESLEGSLKRLGTDHVDLFNLHGVTLPHYEACVETLLPELKRQQALGKIRHIGVTEAFGADTRHAMLARAMPEALFDVAMVGFNLLNPSARRTVFPQALAHDIGTLIMFAVRRALSNPEALRDTVAKLLASGEVVAGSVDPADPLKFLRDHLEIGSEVEAAYRFCRHEPGAHVILTGTGSIDHLKANIAAIHAPPLPPEISAKLEAIFGAVESVSGN</sequence>
<dbReference type="PANTHER" id="PTHR43312:SF1">
    <property type="entry name" value="NADP-DEPENDENT OXIDOREDUCTASE DOMAIN-CONTAINING PROTEIN"/>
    <property type="match status" value="1"/>
</dbReference>
<gene>
    <name evidence="2" type="ORF">JKL49_08455</name>
</gene>
<evidence type="ECO:0000313" key="2">
    <source>
        <dbReference type="EMBL" id="MBR7619415.1"/>
    </source>
</evidence>
<accession>A0A941CZD6</accession>
<name>A0A941CZD6_9CAUL</name>
<dbReference type="InterPro" id="IPR053135">
    <property type="entry name" value="AKR2_Oxidoreductase"/>
</dbReference>
<comment type="caution">
    <text evidence="2">The sequence shown here is derived from an EMBL/GenBank/DDBJ whole genome shotgun (WGS) entry which is preliminary data.</text>
</comment>
<dbReference type="InterPro" id="IPR036812">
    <property type="entry name" value="NAD(P)_OxRdtase_dom_sf"/>
</dbReference>
<dbReference type="PANTHER" id="PTHR43312">
    <property type="entry name" value="D-THREO-ALDOSE 1-DEHYDROGENASE"/>
    <property type="match status" value="1"/>
</dbReference>
<dbReference type="EMBL" id="JAGSGD010000001">
    <property type="protein sequence ID" value="MBR7619415.1"/>
    <property type="molecule type" value="Genomic_DNA"/>
</dbReference>
<proteinExistence type="predicted"/>
<protein>
    <submittedName>
        <fullName evidence="2">Aldo/keto reductase</fullName>
    </submittedName>
</protein>
<evidence type="ECO:0000313" key="3">
    <source>
        <dbReference type="Proteomes" id="UP000622580"/>
    </source>
</evidence>
<dbReference type="Gene3D" id="3.20.20.100">
    <property type="entry name" value="NADP-dependent oxidoreductase domain"/>
    <property type="match status" value="1"/>
</dbReference>
<evidence type="ECO:0000259" key="1">
    <source>
        <dbReference type="Pfam" id="PF00248"/>
    </source>
</evidence>
<dbReference type="Pfam" id="PF00248">
    <property type="entry name" value="Aldo_ket_red"/>
    <property type="match status" value="1"/>
</dbReference>
<dbReference type="InterPro" id="IPR020471">
    <property type="entry name" value="AKR"/>
</dbReference>